<proteinExistence type="predicted"/>
<evidence type="ECO:0000259" key="5">
    <source>
        <dbReference type="PROSITE" id="PS50930"/>
    </source>
</evidence>
<dbReference type="SMART" id="SM00850">
    <property type="entry name" value="LytTR"/>
    <property type="match status" value="1"/>
</dbReference>
<keyword evidence="3" id="KW-0238">DNA-binding</keyword>
<evidence type="ECO:0000313" key="6">
    <source>
        <dbReference type="EMBL" id="QCT70039.1"/>
    </source>
</evidence>
<evidence type="ECO:0000256" key="1">
    <source>
        <dbReference type="ARBA" id="ARBA00022490"/>
    </source>
</evidence>
<accession>A0A4P9C3U8</accession>
<dbReference type="Pfam" id="PF04397">
    <property type="entry name" value="LytTR"/>
    <property type="match status" value="1"/>
</dbReference>
<keyword evidence="7" id="KW-1185">Reference proteome</keyword>
<evidence type="ECO:0000256" key="4">
    <source>
        <dbReference type="ARBA" id="ARBA00023163"/>
    </source>
</evidence>
<dbReference type="PROSITE" id="PS50930">
    <property type="entry name" value="HTH_LYTTR"/>
    <property type="match status" value="1"/>
</dbReference>
<evidence type="ECO:0000256" key="3">
    <source>
        <dbReference type="ARBA" id="ARBA00023125"/>
    </source>
</evidence>
<dbReference type="RefSeq" id="WP_074616076.1">
    <property type="nucleotide sequence ID" value="NZ_CABJDW020000009.1"/>
</dbReference>
<sequence>MDVEIKIDPGLQKTRVIICTNALTAEITDLAERLSADHPSMITAISGDRIYLLDKKEIFRFYTEDQKTFVRCAQQTYRVKLRLYVLEEMLSGGSFVRISNSEIVNFSHVKNLDTSISGTISLRMTNGDKTYVSRRYVSKIKKYLGL</sequence>
<feature type="domain" description="HTH LytTR-type" evidence="5">
    <location>
        <begin position="42"/>
        <end position="146"/>
    </location>
</feature>
<gene>
    <name evidence="6" type="ORF">CPZ25_001510</name>
</gene>
<keyword evidence="1" id="KW-0963">Cytoplasm</keyword>
<dbReference type="AlphaFoldDB" id="A0A4P9C3U8"/>
<dbReference type="KEGG" id="emt:CPZ25_001510"/>
<evidence type="ECO:0000256" key="2">
    <source>
        <dbReference type="ARBA" id="ARBA00023015"/>
    </source>
</evidence>
<reference evidence="6 7" key="1">
    <citation type="submission" date="2018-05" db="EMBL/GenBank/DDBJ databases">
        <title>Genome comparison of Eubacterium sp.</title>
        <authorList>
            <person name="Feng Y."/>
            <person name="Sanchez-Andrea I."/>
            <person name="Stams A.J.M."/>
            <person name="De Vos W.M."/>
        </authorList>
    </citation>
    <scope>NUCLEOTIDE SEQUENCE [LARGE SCALE GENOMIC DNA]</scope>
    <source>
        <strain evidence="6 7">YI</strain>
    </source>
</reference>
<dbReference type="Gene3D" id="2.40.50.1020">
    <property type="entry name" value="LytTr DNA-binding domain"/>
    <property type="match status" value="1"/>
</dbReference>
<keyword evidence="2" id="KW-0805">Transcription regulation</keyword>
<organism evidence="6 7">
    <name type="scientific">Eubacterium maltosivorans</name>
    <dbReference type="NCBI Taxonomy" id="2041044"/>
    <lineage>
        <taxon>Bacteria</taxon>
        <taxon>Bacillati</taxon>
        <taxon>Bacillota</taxon>
        <taxon>Clostridia</taxon>
        <taxon>Eubacteriales</taxon>
        <taxon>Eubacteriaceae</taxon>
        <taxon>Eubacterium</taxon>
    </lineage>
</organism>
<dbReference type="PANTHER" id="PTHR37299:SF2">
    <property type="entry name" value="HTH LYTTR-TYPE DOMAIN-CONTAINING PROTEIN"/>
    <property type="match status" value="1"/>
</dbReference>
<dbReference type="InterPro" id="IPR046947">
    <property type="entry name" value="LytR-like"/>
</dbReference>
<dbReference type="EMBL" id="CP029487">
    <property type="protein sequence ID" value="QCT70039.1"/>
    <property type="molecule type" value="Genomic_DNA"/>
</dbReference>
<dbReference type="InterPro" id="IPR007492">
    <property type="entry name" value="LytTR_DNA-bd_dom"/>
</dbReference>
<keyword evidence="4" id="KW-0804">Transcription</keyword>
<dbReference type="GO" id="GO:0003677">
    <property type="term" value="F:DNA binding"/>
    <property type="evidence" value="ECO:0007669"/>
    <property type="project" value="UniProtKB-KW"/>
</dbReference>
<dbReference type="GO" id="GO:0000156">
    <property type="term" value="F:phosphorelay response regulator activity"/>
    <property type="evidence" value="ECO:0007669"/>
    <property type="project" value="InterPro"/>
</dbReference>
<dbReference type="PANTHER" id="PTHR37299">
    <property type="entry name" value="TRANSCRIPTIONAL REGULATOR-RELATED"/>
    <property type="match status" value="1"/>
</dbReference>
<name>A0A4P9C3U8_EUBML</name>
<protein>
    <submittedName>
        <fullName evidence="6">LytTR family transcriptional regulator</fullName>
    </submittedName>
</protein>
<dbReference type="Proteomes" id="UP000218387">
    <property type="component" value="Chromosome"/>
</dbReference>
<evidence type="ECO:0000313" key="7">
    <source>
        <dbReference type="Proteomes" id="UP000218387"/>
    </source>
</evidence>